<keyword evidence="2" id="KW-0325">Glycoprotein</keyword>
<proteinExistence type="predicted"/>
<dbReference type="SMART" id="SM00202">
    <property type="entry name" value="SR"/>
    <property type="match status" value="1"/>
</dbReference>
<comment type="caution">
    <text evidence="3">Lacks conserved residue(s) required for the propagation of feature annotation.</text>
</comment>
<evidence type="ECO:0000313" key="5">
    <source>
        <dbReference type="EMBL" id="EDO27275.1"/>
    </source>
</evidence>
<dbReference type="AlphaFoldDB" id="A7T9P8"/>
<protein>
    <recommendedName>
        <fullName evidence="4">SRCR domain-containing protein</fullName>
    </recommendedName>
</protein>
<sequence length="102" mass="11610">HRTRLVGGRGPYEGRVEVWYGEEWGTVCDDEWDFNDANVVCKSLGFPAAKAFHRYARYGQGAGRILLDNVECTGSERSVVECPHQGWGVQNCHHSLKFSEWH</sequence>
<dbReference type="HOGENOM" id="CLU_002555_6_1_1"/>
<dbReference type="FunFam" id="3.10.250.10:FF:000011">
    <property type="entry name" value="Scavenger receptor class A member 5"/>
    <property type="match status" value="1"/>
</dbReference>
<evidence type="ECO:0000313" key="6">
    <source>
        <dbReference type="Proteomes" id="UP000001593"/>
    </source>
</evidence>
<dbReference type="PhylomeDB" id="A7T9P8"/>
<keyword evidence="6" id="KW-1185">Reference proteome</keyword>
<dbReference type="PANTHER" id="PTHR48071:SF18">
    <property type="entry name" value="DELETED IN MALIGNANT BRAIN TUMORS 1 PROTEIN-RELATED"/>
    <property type="match status" value="1"/>
</dbReference>
<accession>A7T9P8</accession>
<dbReference type="InterPro" id="IPR036772">
    <property type="entry name" value="SRCR-like_dom_sf"/>
</dbReference>
<reference evidence="5 6" key="1">
    <citation type="journal article" date="2007" name="Science">
        <title>Sea anemone genome reveals ancestral eumetazoan gene repertoire and genomic organization.</title>
        <authorList>
            <person name="Putnam N.H."/>
            <person name="Srivastava M."/>
            <person name="Hellsten U."/>
            <person name="Dirks B."/>
            <person name="Chapman J."/>
            <person name="Salamov A."/>
            <person name="Terry A."/>
            <person name="Shapiro H."/>
            <person name="Lindquist E."/>
            <person name="Kapitonov V.V."/>
            <person name="Jurka J."/>
            <person name="Genikhovich G."/>
            <person name="Grigoriev I.V."/>
            <person name="Lucas S.M."/>
            <person name="Steele R.E."/>
            <person name="Finnerty J.R."/>
            <person name="Technau U."/>
            <person name="Martindale M.Q."/>
            <person name="Rokhsar D.S."/>
        </authorList>
    </citation>
    <scope>NUCLEOTIDE SEQUENCE [LARGE SCALE GENOMIC DNA]</scope>
    <source>
        <strain evidence="6">CH2 X CH6</strain>
    </source>
</reference>
<keyword evidence="1 3" id="KW-1015">Disulfide bond</keyword>
<dbReference type="InterPro" id="IPR001190">
    <property type="entry name" value="SRCR"/>
</dbReference>
<dbReference type="Proteomes" id="UP000001593">
    <property type="component" value="Unassembled WGS sequence"/>
</dbReference>
<dbReference type="OMA" id="CIHCAIS"/>
<dbReference type="PANTHER" id="PTHR48071">
    <property type="entry name" value="SRCR DOMAIN-CONTAINING PROTEIN"/>
    <property type="match status" value="1"/>
</dbReference>
<evidence type="ECO:0000256" key="3">
    <source>
        <dbReference type="PROSITE-ProRule" id="PRU00196"/>
    </source>
</evidence>
<feature type="disulfide bond" evidence="3">
    <location>
        <begin position="28"/>
        <end position="92"/>
    </location>
</feature>
<dbReference type="PROSITE" id="PS00420">
    <property type="entry name" value="SRCR_1"/>
    <property type="match status" value="1"/>
</dbReference>
<evidence type="ECO:0000256" key="2">
    <source>
        <dbReference type="ARBA" id="ARBA00023180"/>
    </source>
</evidence>
<dbReference type="SUPFAM" id="SSF56487">
    <property type="entry name" value="SRCR-like"/>
    <property type="match status" value="1"/>
</dbReference>
<gene>
    <name evidence="5" type="ORF">NEMVEDRAFT_v1g151550</name>
</gene>
<dbReference type="PRINTS" id="PR00258">
    <property type="entry name" value="SPERACTRCPTR"/>
</dbReference>
<dbReference type="PROSITE" id="PS50287">
    <property type="entry name" value="SRCR_2"/>
    <property type="match status" value="1"/>
</dbReference>
<name>A7T9P8_NEMVE</name>
<dbReference type="Pfam" id="PF00530">
    <property type="entry name" value="SRCR"/>
    <property type="match status" value="1"/>
</dbReference>
<dbReference type="GO" id="GO:0016020">
    <property type="term" value="C:membrane"/>
    <property type="evidence" value="ECO:0007669"/>
    <property type="project" value="InterPro"/>
</dbReference>
<evidence type="ECO:0000259" key="4">
    <source>
        <dbReference type="PROSITE" id="PS50287"/>
    </source>
</evidence>
<feature type="domain" description="SRCR" evidence="4">
    <location>
        <begin position="3"/>
        <end position="102"/>
    </location>
</feature>
<dbReference type="Gene3D" id="3.10.250.10">
    <property type="entry name" value="SRCR-like domain"/>
    <property type="match status" value="1"/>
</dbReference>
<dbReference type="InParanoid" id="A7T9P8"/>
<dbReference type="EMBL" id="DS473529">
    <property type="protein sequence ID" value="EDO27275.1"/>
    <property type="molecule type" value="Genomic_DNA"/>
</dbReference>
<evidence type="ECO:0000256" key="1">
    <source>
        <dbReference type="ARBA" id="ARBA00023157"/>
    </source>
</evidence>
<feature type="disulfide bond" evidence="3">
    <location>
        <begin position="72"/>
        <end position="82"/>
    </location>
</feature>
<organism evidence="5 6">
    <name type="scientific">Nematostella vectensis</name>
    <name type="common">Starlet sea anemone</name>
    <dbReference type="NCBI Taxonomy" id="45351"/>
    <lineage>
        <taxon>Eukaryota</taxon>
        <taxon>Metazoa</taxon>
        <taxon>Cnidaria</taxon>
        <taxon>Anthozoa</taxon>
        <taxon>Hexacorallia</taxon>
        <taxon>Actiniaria</taxon>
        <taxon>Edwardsiidae</taxon>
        <taxon>Nematostella</taxon>
    </lineage>
</organism>
<feature type="non-terminal residue" evidence="5">
    <location>
        <position position="1"/>
    </location>
</feature>